<dbReference type="SUPFAM" id="SSF55729">
    <property type="entry name" value="Acyl-CoA N-acyltransferases (Nat)"/>
    <property type="match status" value="1"/>
</dbReference>
<feature type="compositionally biased region" description="Low complexity" evidence="1">
    <location>
        <begin position="29"/>
        <end position="49"/>
    </location>
</feature>
<reference evidence="3" key="1">
    <citation type="journal article" date="2020" name="bioRxiv">
        <title>Comparative genomics of Chlamydomonas.</title>
        <authorList>
            <person name="Craig R.J."/>
            <person name="Hasan A.R."/>
            <person name="Ness R.W."/>
            <person name="Keightley P.D."/>
        </authorList>
    </citation>
    <scope>NUCLEOTIDE SEQUENCE</scope>
    <source>
        <strain evidence="3">CCAP 11/70</strain>
    </source>
</reference>
<proteinExistence type="predicted"/>
<dbReference type="InterPro" id="IPR016181">
    <property type="entry name" value="Acyl_CoA_acyltransferase"/>
</dbReference>
<dbReference type="OrthoDB" id="41532at2759"/>
<gene>
    <name evidence="3" type="ORF">HYH03_007709</name>
</gene>
<feature type="domain" description="N-acetyltransferase" evidence="2">
    <location>
        <begin position="187"/>
        <end position="353"/>
    </location>
</feature>
<feature type="compositionally biased region" description="Polar residues" evidence="1">
    <location>
        <begin position="167"/>
        <end position="176"/>
    </location>
</feature>
<sequence>MLTGHPARAGCLPASRRRHPGAATPVQPTPRTARLSTAAAPAASASAPTGVPTPLPLEVRQAALGHEMRAAAFLRAISFYKYPPGRSEFAARSHRQMKTDAEWESVQAKVQGRDPAYQEMDVTCFIAYVLDDESTISNNSNSSDYGRSAPSTSGSSPSGHGSMPNGLSGSLESPCSSFDEGQRSAAELLAELRSNLDDLVKLSPTSASEAGPGPGSEAAARSGRGAAEAAAAAGARRLVVGSLDINVGAALPSEELAGRMPQSNPRRRRAYLSNVCVAPPARRLGVARALLSHAETVARRQGVEWLYVHVVADNTPAVRLYCNAMGFQVEQEESEAYARSLQRPRRLLLAKGL</sequence>
<dbReference type="CDD" id="cd04301">
    <property type="entry name" value="NAT_SF"/>
    <property type="match status" value="1"/>
</dbReference>
<organism evidence="3 4">
    <name type="scientific">Edaphochlamys debaryana</name>
    <dbReference type="NCBI Taxonomy" id="47281"/>
    <lineage>
        <taxon>Eukaryota</taxon>
        <taxon>Viridiplantae</taxon>
        <taxon>Chlorophyta</taxon>
        <taxon>core chlorophytes</taxon>
        <taxon>Chlorophyceae</taxon>
        <taxon>CS clade</taxon>
        <taxon>Chlamydomonadales</taxon>
        <taxon>Chlamydomonadales incertae sedis</taxon>
        <taxon>Edaphochlamys</taxon>
    </lineage>
</organism>
<dbReference type="Gene3D" id="3.40.630.30">
    <property type="match status" value="1"/>
</dbReference>
<dbReference type="EMBL" id="JAEHOE010000033">
    <property type="protein sequence ID" value="KAG2494066.1"/>
    <property type="molecule type" value="Genomic_DNA"/>
</dbReference>
<feature type="region of interest" description="Disordered" evidence="1">
    <location>
        <begin position="203"/>
        <end position="222"/>
    </location>
</feature>
<evidence type="ECO:0000256" key="1">
    <source>
        <dbReference type="SAM" id="MobiDB-lite"/>
    </source>
</evidence>
<evidence type="ECO:0000259" key="2">
    <source>
        <dbReference type="PROSITE" id="PS51186"/>
    </source>
</evidence>
<comment type="caution">
    <text evidence="3">The sequence shown here is derived from an EMBL/GenBank/DDBJ whole genome shotgun (WGS) entry which is preliminary data.</text>
</comment>
<protein>
    <recommendedName>
        <fullName evidence="2">N-acetyltransferase domain-containing protein</fullName>
    </recommendedName>
</protein>
<evidence type="ECO:0000313" key="4">
    <source>
        <dbReference type="Proteomes" id="UP000612055"/>
    </source>
</evidence>
<feature type="compositionally biased region" description="Low complexity" evidence="1">
    <location>
        <begin position="206"/>
        <end position="222"/>
    </location>
</feature>
<name>A0A836BYP8_9CHLO</name>
<evidence type="ECO:0000313" key="3">
    <source>
        <dbReference type="EMBL" id="KAG2494066.1"/>
    </source>
</evidence>
<feature type="compositionally biased region" description="Low complexity" evidence="1">
    <location>
        <begin position="146"/>
        <end position="166"/>
    </location>
</feature>
<dbReference type="Pfam" id="PF00583">
    <property type="entry name" value="Acetyltransf_1"/>
    <property type="match status" value="1"/>
</dbReference>
<dbReference type="InterPro" id="IPR000182">
    <property type="entry name" value="GNAT_dom"/>
</dbReference>
<dbReference type="AlphaFoldDB" id="A0A836BYP8"/>
<dbReference type="GO" id="GO:0016747">
    <property type="term" value="F:acyltransferase activity, transferring groups other than amino-acyl groups"/>
    <property type="evidence" value="ECO:0007669"/>
    <property type="project" value="InterPro"/>
</dbReference>
<dbReference type="PANTHER" id="PTHR47876">
    <property type="entry name" value="OS08G0260000 PROTEIN"/>
    <property type="match status" value="1"/>
</dbReference>
<dbReference type="Proteomes" id="UP000612055">
    <property type="component" value="Unassembled WGS sequence"/>
</dbReference>
<accession>A0A836BYP8</accession>
<feature type="region of interest" description="Disordered" evidence="1">
    <location>
        <begin position="1"/>
        <end position="51"/>
    </location>
</feature>
<dbReference type="PROSITE" id="PS51186">
    <property type="entry name" value="GNAT"/>
    <property type="match status" value="1"/>
</dbReference>
<keyword evidence="4" id="KW-1185">Reference proteome</keyword>
<dbReference type="PANTHER" id="PTHR47876:SF2">
    <property type="entry name" value="GCN5-RELATED N-ACETYLTRANSFERASE 7, CHLOROPLASTIC"/>
    <property type="match status" value="1"/>
</dbReference>
<feature type="region of interest" description="Disordered" evidence="1">
    <location>
        <begin position="137"/>
        <end position="182"/>
    </location>
</feature>